<dbReference type="RefSeq" id="WP_129208175.1">
    <property type="nucleotide sequence ID" value="NZ_BMGU01000003.1"/>
</dbReference>
<keyword evidence="3" id="KW-1185">Reference proteome</keyword>
<feature type="compositionally biased region" description="Polar residues" evidence="1">
    <location>
        <begin position="274"/>
        <end position="287"/>
    </location>
</feature>
<sequence>MRSVTQGDLMTSPFSSMTFEAPTTLSTADQTGATVYGGQLQTSIDSLQTMSGLAPDGSQGSGNPARAVNPAFSMRMAFQPVKPLGAAPGGQQAWSGGASAGKMGFGPQDVTRQASPSGSSAAGLSASNSAGLTGGDSAPGSSMLHALAAGGADRYDQDNYLQAGSGSGVSRTGAAGGGSYVQGEFPDSTRGTAVLSPPIPPPREYEQPADEGLSFGSFDMTNQTFLRPSLTGRGSGSETAGANASSMYERYLRRVARENAMRSSQAGNGLSGSAGKTTENGLGNGLSTDRKMGKSQSKGTLSNSLSPLGLTNPY</sequence>
<organism evidence="2 3">
    <name type="scientific">Silvibacterium dinghuense</name>
    <dbReference type="NCBI Taxonomy" id="1560006"/>
    <lineage>
        <taxon>Bacteria</taxon>
        <taxon>Pseudomonadati</taxon>
        <taxon>Acidobacteriota</taxon>
        <taxon>Terriglobia</taxon>
        <taxon>Terriglobales</taxon>
        <taxon>Acidobacteriaceae</taxon>
        <taxon>Silvibacterium</taxon>
    </lineage>
</organism>
<dbReference type="Proteomes" id="UP000290253">
    <property type="component" value="Unassembled WGS sequence"/>
</dbReference>
<feature type="compositionally biased region" description="Polar residues" evidence="1">
    <location>
        <begin position="236"/>
        <end position="246"/>
    </location>
</feature>
<protein>
    <submittedName>
        <fullName evidence="2">Uncharacterized protein</fullName>
    </submittedName>
</protein>
<comment type="caution">
    <text evidence="2">The sequence shown here is derived from an EMBL/GenBank/DDBJ whole genome shotgun (WGS) entry which is preliminary data.</text>
</comment>
<accession>A0A4Q1SCR6</accession>
<feature type="compositionally biased region" description="Low complexity" evidence="1">
    <location>
        <begin position="85"/>
        <end position="101"/>
    </location>
</feature>
<feature type="compositionally biased region" description="Polar residues" evidence="1">
    <location>
        <begin position="159"/>
        <end position="170"/>
    </location>
</feature>
<feature type="region of interest" description="Disordered" evidence="1">
    <location>
        <begin position="83"/>
        <end position="137"/>
    </location>
</feature>
<feature type="compositionally biased region" description="Polar residues" evidence="1">
    <location>
        <begin position="294"/>
        <end position="306"/>
    </location>
</feature>
<dbReference type="AlphaFoldDB" id="A0A4Q1SCR6"/>
<name>A0A4Q1SCR6_9BACT</name>
<evidence type="ECO:0000256" key="1">
    <source>
        <dbReference type="SAM" id="MobiDB-lite"/>
    </source>
</evidence>
<proteinExistence type="predicted"/>
<evidence type="ECO:0000313" key="2">
    <source>
        <dbReference type="EMBL" id="RXS95006.1"/>
    </source>
</evidence>
<feature type="compositionally biased region" description="Low complexity" evidence="1">
    <location>
        <begin position="114"/>
        <end position="131"/>
    </location>
</feature>
<evidence type="ECO:0000313" key="3">
    <source>
        <dbReference type="Proteomes" id="UP000290253"/>
    </source>
</evidence>
<feature type="region of interest" description="Disordered" evidence="1">
    <location>
        <begin position="159"/>
        <end position="314"/>
    </location>
</feature>
<gene>
    <name evidence="2" type="ORF">ESZ00_10270</name>
</gene>
<feature type="compositionally biased region" description="Basic and acidic residues" evidence="1">
    <location>
        <begin position="250"/>
        <end position="260"/>
    </location>
</feature>
<reference evidence="2 3" key="1">
    <citation type="journal article" date="2016" name="Int. J. Syst. Evol. Microbiol.">
        <title>Acidipila dinghuensis sp. nov., an acidobacterium isolated from forest soil.</title>
        <authorList>
            <person name="Jiang Y.W."/>
            <person name="Wang J."/>
            <person name="Chen M.H."/>
            <person name="Lv Y.Y."/>
            <person name="Qiu L.H."/>
        </authorList>
    </citation>
    <scope>NUCLEOTIDE SEQUENCE [LARGE SCALE GENOMIC DNA]</scope>
    <source>
        <strain evidence="2 3">DHOF10</strain>
    </source>
</reference>
<dbReference type="EMBL" id="SDMK01000002">
    <property type="protein sequence ID" value="RXS95006.1"/>
    <property type="molecule type" value="Genomic_DNA"/>
</dbReference>